<dbReference type="Proteomes" id="UP000886844">
    <property type="component" value="Unassembled WGS sequence"/>
</dbReference>
<dbReference type="GO" id="GO:0003677">
    <property type="term" value="F:DNA binding"/>
    <property type="evidence" value="ECO:0007669"/>
    <property type="project" value="InterPro"/>
</dbReference>
<name>A0A9D1YY20_9BACT</name>
<dbReference type="GO" id="GO:0003899">
    <property type="term" value="F:DNA-directed RNA polymerase activity"/>
    <property type="evidence" value="ECO:0007669"/>
    <property type="project" value="InterPro"/>
</dbReference>
<keyword evidence="3" id="KW-0862">Zinc</keyword>
<reference evidence="6" key="1">
    <citation type="journal article" date="2021" name="PeerJ">
        <title>Extensive microbial diversity within the chicken gut microbiome revealed by metagenomics and culture.</title>
        <authorList>
            <person name="Gilroy R."/>
            <person name="Ravi A."/>
            <person name="Getino M."/>
            <person name="Pursley I."/>
            <person name="Horton D.L."/>
            <person name="Alikhan N.F."/>
            <person name="Baker D."/>
            <person name="Gharbi K."/>
            <person name="Hall N."/>
            <person name="Watson M."/>
            <person name="Adriaenssens E.M."/>
            <person name="Foster-Nyarko E."/>
            <person name="Jarju S."/>
            <person name="Secka A."/>
            <person name="Antonio M."/>
            <person name="Oren A."/>
            <person name="Chaudhuri R.R."/>
            <person name="La Ragione R."/>
            <person name="Hildebrand F."/>
            <person name="Pallen M.J."/>
        </authorList>
    </citation>
    <scope>NUCLEOTIDE SEQUENCE</scope>
    <source>
        <strain evidence="6">5134</strain>
    </source>
</reference>
<dbReference type="SUPFAM" id="SSF57783">
    <property type="entry name" value="Zinc beta-ribbon"/>
    <property type="match status" value="1"/>
</dbReference>
<dbReference type="AlphaFoldDB" id="A0A9D1YY20"/>
<dbReference type="Gene3D" id="3.90.580.10">
    <property type="entry name" value="Zinc finger, CHC2-type domain"/>
    <property type="match status" value="1"/>
</dbReference>
<feature type="domain" description="Zinc finger CHC2-type" evidence="5">
    <location>
        <begin position="37"/>
        <end position="83"/>
    </location>
</feature>
<evidence type="ECO:0000313" key="7">
    <source>
        <dbReference type="Proteomes" id="UP000886844"/>
    </source>
</evidence>
<dbReference type="InterPro" id="IPR036977">
    <property type="entry name" value="DNA_primase_Znf_CHC2"/>
</dbReference>
<evidence type="ECO:0000256" key="3">
    <source>
        <dbReference type="ARBA" id="ARBA00022833"/>
    </source>
</evidence>
<organism evidence="6 7">
    <name type="scientific">Candidatus Alistipes intestinigallinarum</name>
    <dbReference type="NCBI Taxonomy" id="2838440"/>
    <lineage>
        <taxon>Bacteria</taxon>
        <taxon>Pseudomonadati</taxon>
        <taxon>Bacteroidota</taxon>
        <taxon>Bacteroidia</taxon>
        <taxon>Bacteroidales</taxon>
        <taxon>Rikenellaceae</taxon>
        <taxon>Alistipes</taxon>
    </lineage>
</organism>
<dbReference type="Pfam" id="PF13155">
    <property type="entry name" value="Toprim_2"/>
    <property type="match status" value="1"/>
</dbReference>
<dbReference type="CDD" id="cd01029">
    <property type="entry name" value="TOPRIM_primases"/>
    <property type="match status" value="1"/>
</dbReference>
<evidence type="ECO:0000256" key="4">
    <source>
        <dbReference type="SAM" id="MobiDB-lite"/>
    </source>
</evidence>
<gene>
    <name evidence="6" type="ORF">H9828_00295</name>
</gene>
<feature type="region of interest" description="Disordered" evidence="4">
    <location>
        <begin position="272"/>
        <end position="294"/>
    </location>
</feature>
<dbReference type="SMART" id="SM00400">
    <property type="entry name" value="ZnF_CHCC"/>
    <property type="match status" value="1"/>
</dbReference>
<dbReference type="Gene3D" id="3.40.1360.10">
    <property type="match status" value="1"/>
</dbReference>
<protein>
    <submittedName>
        <fullName evidence="6">Toprim domain-containing protein</fullName>
    </submittedName>
</protein>
<evidence type="ECO:0000259" key="5">
    <source>
        <dbReference type="SMART" id="SM00400"/>
    </source>
</evidence>
<sequence length="294" mass="32830">MKTTSDCIGIREYLLRRGLQPHHETATHGMFLSPLREERTPSFSVRYDKGLWYDFGLGEGGTLLQLVMRLEGCSMAEAIRSLRKGSADEVPFQPLPTALPREDSPLRILGVGEIRHPALIGYLRERGIDPAVAGALCREVHYAVGERRFFAIGFRNDAGGWELRSPQFKGSSAPKSITTFDRHGDTALLFEGFFDLLSYLTLQHKATPTADTAVLNSVVNLPRALPFLARHTTIHAFLDNDEAGRLTLERLRSALPGATVIDRAESYRAHKDLNESLRPSAKVSRTPRRRGRKL</sequence>
<dbReference type="GO" id="GO:0005737">
    <property type="term" value="C:cytoplasm"/>
    <property type="evidence" value="ECO:0007669"/>
    <property type="project" value="TreeGrafter"/>
</dbReference>
<keyword evidence="1" id="KW-0479">Metal-binding</keyword>
<proteinExistence type="predicted"/>
<dbReference type="InterPro" id="IPR002694">
    <property type="entry name" value="Znf_CHC2"/>
</dbReference>
<evidence type="ECO:0000313" key="6">
    <source>
        <dbReference type="EMBL" id="HIY67838.1"/>
    </source>
</evidence>
<evidence type="ECO:0000256" key="2">
    <source>
        <dbReference type="ARBA" id="ARBA00022771"/>
    </source>
</evidence>
<dbReference type="Pfam" id="PF01807">
    <property type="entry name" value="Zn_ribbon_DnaG"/>
    <property type="match status" value="1"/>
</dbReference>
<dbReference type="InterPro" id="IPR034154">
    <property type="entry name" value="TOPRIM_DnaG/twinkle"/>
</dbReference>
<dbReference type="GO" id="GO:0008270">
    <property type="term" value="F:zinc ion binding"/>
    <property type="evidence" value="ECO:0007669"/>
    <property type="project" value="UniProtKB-KW"/>
</dbReference>
<dbReference type="EMBL" id="DXDA01000003">
    <property type="protein sequence ID" value="HIY67838.1"/>
    <property type="molecule type" value="Genomic_DNA"/>
</dbReference>
<feature type="compositionally biased region" description="Basic residues" evidence="4">
    <location>
        <begin position="285"/>
        <end position="294"/>
    </location>
</feature>
<dbReference type="PANTHER" id="PTHR30313">
    <property type="entry name" value="DNA PRIMASE"/>
    <property type="match status" value="1"/>
</dbReference>
<comment type="caution">
    <text evidence="6">The sequence shown here is derived from an EMBL/GenBank/DDBJ whole genome shotgun (WGS) entry which is preliminary data.</text>
</comment>
<keyword evidence="2" id="KW-0863">Zinc-finger</keyword>
<evidence type="ECO:0000256" key="1">
    <source>
        <dbReference type="ARBA" id="ARBA00022723"/>
    </source>
</evidence>
<reference evidence="6" key="2">
    <citation type="submission" date="2021-04" db="EMBL/GenBank/DDBJ databases">
        <authorList>
            <person name="Gilroy R."/>
        </authorList>
    </citation>
    <scope>NUCLEOTIDE SEQUENCE</scope>
    <source>
        <strain evidence="6">5134</strain>
    </source>
</reference>
<dbReference type="GO" id="GO:0006269">
    <property type="term" value="P:DNA replication, synthesis of primer"/>
    <property type="evidence" value="ECO:0007669"/>
    <property type="project" value="TreeGrafter"/>
</dbReference>
<dbReference type="PANTHER" id="PTHR30313:SF2">
    <property type="entry name" value="DNA PRIMASE"/>
    <property type="match status" value="1"/>
</dbReference>
<dbReference type="InterPro" id="IPR050219">
    <property type="entry name" value="DnaG_primase"/>
</dbReference>
<accession>A0A9D1YY20</accession>